<proteinExistence type="predicted"/>
<dbReference type="InterPro" id="IPR036390">
    <property type="entry name" value="WH_DNA-bd_sf"/>
</dbReference>
<dbReference type="SUPFAM" id="SSF55781">
    <property type="entry name" value="GAF domain-like"/>
    <property type="match status" value="1"/>
</dbReference>
<gene>
    <name evidence="6" type="ORF">AB3X52_00835</name>
</gene>
<reference evidence="6 7" key="1">
    <citation type="submission" date="2024-07" db="EMBL/GenBank/DDBJ databases">
        <authorList>
            <person name="Lee S."/>
            <person name="Kang M."/>
        </authorList>
    </citation>
    <scope>NUCLEOTIDE SEQUENCE [LARGE SCALE GENOMIC DNA]</scope>
    <source>
        <strain evidence="6 7">DS6</strain>
    </source>
</reference>
<evidence type="ECO:0000256" key="3">
    <source>
        <dbReference type="ARBA" id="ARBA00023163"/>
    </source>
</evidence>
<evidence type="ECO:0000313" key="6">
    <source>
        <dbReference type="EMBL" id="MEX0426147.1"/>
    </source>
</evidence>
<dbReference type="SUPFAM" id="SSF46785">
    <property type="entry name" value="Winged helix' DNA-binding domain"/>
    <property type="match status" value="1"/>
</dbReference>
<dbReference type="InterPro" id="IPR005471">
    <property type="entry name" value="Tscrpt_reg_IclR_N"/>
</dbReference>
<dbReference type="PANTHER" id="PTHR30136">
    <property type="entry name" value="HELIX-TURN-HELIX TRANSCRIPTIONAL REGULATOR, ICLR FAMILY"/>
    <property type="match status" value="1"/>
</dbReference>
<dbReference type="Proteomes" id="UP001556631">
    <property type="component" value="Unassembled WGS sequence"/>
</dbReference>
<dbReference type="EMBL" id="JBFPJR010000001">
    <property type="protein sequence ID" value="MEX0426147.1"/>
    <property type="molecule type" value="Genomic_DNA"/>
</dbReference>
<dbReference type="SMART" id="SM00346">
    <property type="entry name" value="HTH_ICLR"/>
    <property type="match status" value="1"/>
</dbReference>
<feature type="domain" description="IclR-ED" evidence="5">
    <location>
        <begin position="75"/>
        <end position="257"/>
    </location>
</feature>
<dbReference type="Pfam" id="PF09339">
    <property type="entry name" value="HTH_IclR"/>
    <property type="match status" value="1"/>
</dbReference>
<protein>
    <submittedName>
        <fullName evidence="6">IclR family transcriptional regulator</fullName>
    </submittedName>
</protein>
<keyword evidence="7" id="KW-1185">Reference proteome</keyword>
<dbReference type="PANTHER" id="PTHR30136:SF24">
    <property type="entry name" value="HTH-TYPE TRANSCRIPTIONAL REPRESSOR ALLR"/>
    <property type="match status" value="1"/>
</dbReference>
<keyword evidence="3" id="KW-0804">Transcription</keyword>
<dbReference type="PROSITE" id="PS51078">
    <property type="entry name" value="ICLR_ED"/>
    <property type="match status" value="1"/>
</dbReference>
<dbReference type="PROSITE" id="PS51077">
    <property type="entry name" value="HTH_ICLR"/>
    <property type="match status" value="1"/>
</dbReference>
<evidence type="ECO:0000256" key="2">
    <source>
        <dbReference type="ARBA" id="ARBA00023125"/>
    </source>
</evidence>
<evidence type="ECO:0000313" key="7">
    <source>
        <dbReference type="Proteomes" id="UP001556631"/>
    </source>
</evidence>
<dbReference type="InterPro" id="IPR050707">
    <property type="entry name" value="HTH_MetabolicPath_Reg"/>
</dbReference>
<evidence type="ECO:0000256" key="1">
    <source>
        <dbReference type="ARBA" id="ARBA00023015"/>
    </source>
</evidence>
<evidence type="ECO:0000259" key="4">
    <source>
        <dbReference type="PROSITE" id="PS51077"/>
    </source>
</evidence>
<dbReference type="Gene3D" id="3.30.450.40">
    <property type="match status" value="1"/>
</dbReference>
<evidence type="ECO:0000259" key="5">
    <source>
        <dbReference type="PROSITE" id="PS51078"/>
    </source>
</evidence>
<keyword evidence="2" id="KW-0238">DNA-binding</keyword>
<dbReference type="RefSeq" id="WP_367990803.1">
    <property type="nucleotide sequence ID" value="NZ_JBFPJR010000001.1"/>
</dbReference>
<feature type="domain" description="HTH iclR-type" evidence="4">
    <location>
        <begin position="14"/>
        <end position="74"/>
    </location>
</feature>
<dbReference type="Gene3D" id="1.10.10.10">
    <property type="entry name" value="Winged helix-like DNA-binding domain superfamily/Winged helix DNA-binding domain"/>
    <property type="match status" value="1"/>
</dbReference>
<name>A0ABV3ST84_9ACTN</name>
<dbReference type="InterPro" id="IPR029016">
    <property type="entry name" value="GAF-like_dom_sf"/>
</dbReference>
<dbReference type="InterPro" id="IPR014757">
    <property type="entry name" value="Tscrpt_reg_IclR_C"/>
</dbReference>
<organism evidence="6 7">
    <name type="scientific">Nocardioides eburneus</name>
    <dbReference type="NCBI Taxonomy" id="3231482"/>
    <lineage>
        <taxon>Bacteria</taxon>
        <taxon>Bacillati</taxon>
        <taxon>Actinomycetota</taxon>
        <taxon>Actinomycetes</taxon>
        <taxon>Propionibacteriales</taxon>
        <taxon>Nocardioidaceae</taxon>
        <taxon>Nocardioides</taxon>
    </lineage>
</organism>
<comment type="caution">
    <text evidence="6">The sequence shown here is derived from an EMBL/GenBank/DDBJ whole genome shotgun (WGS) entry which is preliminary data.</text>
</comment>
<sequence length="269" mass="28891">MTGKKIRTGEEDRRSLSTRTLDVLAAFDARHPRRTLSDIARATGLPLSTAHRIVTDLQRWGALEETSAGYQVGIRLWETATRAPRGPALREAALTAMEDLYEATHQNVQLAVRDGLEVVYVERFAGRGAVRVLTTVGGRFALHATGVGLVLLAHAPTEVQEQVLRGPLKAWTAHTVTDPRRLRAMLAEVRRTGVAIADRQVTSSVPAVSIACPIHDSDGAVIAALSLVVPADGPTRPSALIPAVRAASRSVSQNLGYRGASVPRMRQPG</sequence>
<dbReference type="Pfam" id="PF01614">
    <property type="entry name" value="IclR_C"/>
    <property type="match status" value="1"/>
</dbReference>
<accession>A0ABV3ST84</accession>
<keyword evidence="1" id="KW-0805">Transcription regulation</keyword>
<dbReference type="InterPro" id="IPR036388">
    <property type="entry name" value="WH-like_DNA-bd_sf"/>
</dbReference>